<reference evidence="2 3" key="1">
    <citation type="journal article" date="2015" name="Genome Announc.">
        <title>Expanding the biotechnology potential of lactobacilli through comparative genomics of 213 strains and associated genera.</title>
        <authorList>
            <person name="Sun Z."/>
            <person name="Harris H.M."/>
            <person name="McCann A."/>
            <person name="Guo C."/>
            <person name="Argimon S."/>
            <person name="Zhang W."/>
            <person name="Yang X."/>
            <person name="Jeffery I.B."/>
            <person name="Cooney J.C."/>
            <person name="Kagawa T.F."/>
            <person name="Liu W."/>
            <person name="Song Y."/>
            <person name="Salvetti E."/>
            <person name="Wrobel A."/>
            <person name="Rasinkangas P."/>
            <person name="Parkhill J."/>
            <person name="Rea M.C."/>
            <person name="O'Sullivan O."/>
            <person name="Ritari J."/>
            <person name="Douillard F.P."/>
            <person name="Paul Ross R."/>
            <person name="Yang R."/>
            <person name="Briner A.E."/>
            <person name="Felis G.E."/>
            <person name="de Vos W.M."/>
            <person name="Barrangou R."/>
            <person name="Klaenhammer T.R."/>
            <person name="Caufield P.W."/>
            <person name="Cui Y."/>
            <person name="Zhang H."/>
            <person name="O'Toole P.W."/>
        </authorList>
    </citation>
    <scope>NUCLEOTIDE SEQUENCE [LARGE SCALE GENOMIC DNA]</scope>
    <source>
        <strain evidence="2 3">DSM 12361</strain>
    </source>
</reference>
<dbReference type="GO" id="GO:0003677">
    <property type="term" value="F:DNA binding"/>
    <property type="evidence" value="ECO:0007669"/>
    <property type="project" value="InterPro"/>
</dbReference>
<dbReference type="Pfam" id="PF04397">
    <property type="entry name" value="LytTR"/>
    <property type="match status" value="1"/>
</dbReference>
<organism evidence="2 3">
    <name type="scientific">Apilactobacillus kunkeei DSM 12361 = ATCC 700308</name>
    <dbReference type="NCBI Taxonomy" id="1423768"/>
    <lineage>
        <taxon>Bacteria</taxon>
        <taxon>Bacillati</taxon>
        <taxon>Bacillota</taxon>
        <taxon>Bacilli</taxon>
        <taxon>Lactobacillales</taxon>
        <taxon>Lactobacillaceae</taxon>
        <taxon>Apilactobacillus</taxon>
    </lineage>
</organism>
<dbReference type="GeneID" id="66349417"/>
<feature type="domain" description="HTH LytTR-type" evidence="1">
    <location>
        <begin position="47"/>
        <end position="151"/>
    </location>
</feature>
<dbReference type="RefSeq" id="WP_034532255.1">
    <property type="nucleotide sequence ID" value="NZ_AZCK01000016.1"/>
</dbReference>
<evidence type="ECO:0000313" key="3">
    <source>
        <dbReference type="Proteomes" id="UP000051794"/>
    </source>
</evidence>
<dbReference type="PANTHER" id="PTHR37299:SF1">
    <property type="entry name" value="STAGE 0 SPORULATION PROTEIN A HOMOLOG"/>
    <property type="match status" value="1"/>
</dbReference>
<dbReference type="Proteomes" id="UP000051794">
    <property type="component" value="Unassembled WGS sequence"/>
</dbReference>
<dbReference type="Gene3D" id="2.40.50.1020">
    <property type="entry name" value="LytTr DNA-binding domain"/>
    <property type="match status" value="1"/>
</dbReference>
<dbReference type="PATRIC" id="fig|1423768.3.peg.1203"/>
<sequence length="151" mass="17391">MKVDFKQDSQLDDDEINVLVSAKELTPEVIELLSMLQNVSIQNDNYIPINTNNRVQIISVDDIVGIEIFENELNIYTTSEHFVTTGTLKEMYEKLKKHHFVQISKSAIINIDHLNYMETAFSGNMTLFLSNDIKLHASRKYLPGLKKSLRM</sequence>
<evidence type="ECO:0000259" key="1">
    <source>
        <dbReference type="PROSITE" id="PS50930"/>
    </source>
</evidence>
<dbReference type="SMART" id="SM00850">
    <property type="entry name" value="LytTR"/>
    <property type="match status" value="1"/>
</dbReference>
<evidence type="ECO:0000313" key="2">
    <source>
        <dbReference type="EMBL" id="KRK22611.1"/>
    </source>
</evidence>
<accession>A0A0R1FQL0</accession>
<dbReference type="PANTHER" id="PTHR37299">
    <property type="entry name" value="TRANSCRIPTIONAL REGULATOR-RELATED"/>
    <property type="match status" value="1"/>
</dbReference>
<dbReference type="AlphaFoldDB" id="A0A0R1FQL0"/>
<dbReference type="PROSITE" id="PS50930">
    <property type="entry name" value="HTH_LYTTR"/>
    <property type="match status" value="1"/>
</dbReference>
<name>A0A0R1FQL0_9LACO</name>
<dbReference type="InterPro" id="IPR007492">
    <property type="entry name" value="LytTR_DNA-bd_dom"/>
</dbReference>
<proteinExistence type="predicted"/>
<dbReference type="GO" id="GO:0000156">
    <property type="term" value="F:phosphorelay response regulator activity"/>
    <property type="evidence" value="ECO:0007669"/>
    <property type="project" value="InterPro"/>
</dbReference>
<protein>
    <recommendedName>
        <fullName evidence="1">HTH LytTR-type domain-containing protein</fullName>
    </recommendedName>
</protein>
<dbReference type="EMBL" id="AZCK01000016">
    <property type="protein sequence ID" value="KRK22611.1"/>
    <property type="molecule type" value="Genomic_DNA"/>
</dbReference>
<comment type="caution">
    <text evidence="2">The sequence shown here is derived from an EMBL/GenBank/DDBJ whole genome shotgun (WGS) entry which is preliminary data.</text>
</comment>
<gene>
    <name evidence="2" type="ORF">FD43_GL001016</name>
</gene>
<dbReference type="InterPro" id="IPR046947">
    <property type="entry name" value="LytR-like"/>
</dbReference>